<protein>
    <submittedName>
        <fullName evidence="3">2,3-dihydroxybenzoate-AMP ligase</fullName>
    </submittedName>
</protein>
<dbReference type="HOGENOM" id="CLU_000022_59_7_4"/>
<dbReference type="PROSITE" id="PS00455">
    <property type="entry name" value="AMP_BINDING"/>
    <property type="match status" value="1"/>
</dbReference>
<dbReference type="Gene3D" id="3.30.300.30">
    <property type="match status" value="1"/>
</dbReference>
<name>B4EDN9_BURCJ</name>
<evidence type="ECO:0000259" key="1">
    <source>
        <dbReference type="Pfam" id="PF00501"/>
    </source>
</evidence>
<dbReference type="PANTHER" id="PTHR43767">
    <property type="entry name" value="LONG-CHAIN-FATTY-ACID--COA LIGASE"/>
    <property type="match status" value="1"/>
</dbReference>
<dbReference type="Gene3D" id="2.30.38.10">
    <property type="entry name" value="Luciferase, Domain 3"/>
    <property type="match status" value="1"/>
</dbReference>
<gene>
    <name evidence="3" type="ORF">BCAL1159</name>
</gene>
<dbReference type="RefSeq" id="WP_006481832.1">
    <property type="nucleotide sequence ID" value="NC_011000.1"/>
</dbReference>
<dbReference type="Pfam" id="PF13193">
    <property type="entry name" value="AMP-binding_C"/>
    <property type="match status" value="1"/>
</dbReference>
<dbReference type="Pfam" id="PF00501">
    <property type="entry name" value="AMP-binding"/>
    <property type="match status" value="1"/>
</dbReference>
<dbReference type="InterPro" id="IPR045851">
    <property type="entry name" value="AMP-bd_C_sf"/>
</dbReference>
<keyword evidence="3" id="KW-0436">Ligase</keyword>
<keyword evidence="4" id="KW-1185">Reference proteome</keyword>
<feature type="domain" description="AMP-binding enzyme C-terminal" evidence="2">
    <location>
        <begin position="458"/>
        <end position="535"/>
    </location>
</feature>
<feature type="domain" description="AMP-dependent synthetase/ligase" evidence="1">
    <location>
        <begin position="39"/>
        <end position="404"/>
    </location>
</feature>
<dbReference type="PANTHER" id="PTHR43767:SF1">
    <property type="entry name" value="NONRIBOSOMAL PEPTIDE SYNTHASE PES1 (EUROFUNG)-RELATED"/>
    <property type="match status" value="1"/>
</dbReference>
<dbReference type="EMBL" id="AM747720">
    <property type="protein sequence ID" value="CAR51459.1"/>
    <property type="molecule type" value="Genomic_DNA"/>
</dbReference>
<sequence length="555" mass="60025">METRVEQPIAGVVYPGRVRAEAALASGAWIASTVGDALRTTAQRHPERIAFIGHDRTIGFAELDEATERLGAALLALGLAPGDRAIFQLGTTVETTIALLACFKAGIVPVCSLPQHREIEIGQLAQLSGARGYFVQADFSTRFDLPAFAESMAARHPSLAHRVIVRGERAGAVGMQALIDDMPLAQARERLGRVRIGVSDVLSFQLSGGTTGVPKIIPRFHAEYLGHSAGWMRRYRVDADSRLIWSLPLMHNAGQLYALIPAALLGVPVVLMPQVDIPLMLDLIGRHRITHALSIGPIAPQLMAYPDIARHDLSSLELFSTMSRADTLETHLGVPCSNLYGITEGLLLGSPADAPAEVRHRTQGRSGCADDEIRLLEPGSEQPVPPGQIGELCFRGPSTLTGYFANAEANEQSFTSDGFYRTGDMATAHAVDGALYYTFEGRLRDNINRGGEKIGCEEVESHVSQHPSVADAKLVPMPDPFYGEKGCIFIIPRPGMQAPDVQALGQFLVERGLARYKCPERVEVVDAFPVTRVGKVDKPAMKRLIVDLLAQEAGQ</sequence>
<proteinExistence type="predicted"/>
<dbReference type="BioCyc" id="BCEN216591:G1G1V-1281-MONOMER"/>
<dbReference type="Gene3D" id="3.40.50.980">
    <property type="match status" value="2"/>
</dbReference>
<organism evidence="3 4">
    <name type="scientific">Burkholderia cenocepacia (strain ATCC BAA-245 / DSM 16553 / LMG 16656 / NCTC 13227 / J2315 / CF5610)</name>
    <name type="common">Burkholderia cepacia (strain J2315)</name>
    <dbReference type="NCBI Taxonomy" id="216591"/>
    <lineage>
        <taxon>Bacteria</taxon>
        <taxon>Pseudomonadati</taxon>
        <taxon>Pseudomonadota</taxon>
        <taxon>Betaproteobacteria</taxon>
        <taxon>Burkholderiales</taxon>
        <taxon>Burkholderiaceae</taxon>
        <taxon>Burkholderia</taxon>
        <taxon>Burkholderia cepacia complex</taxon>
    </lineage>
</organism>
<accession>B4EDN9</accession>
<dbReference type="GO" id="GO:0016878">
    <property type="term" value="F:acid-thiol ligase activity"/>
    <property type="evidence" value="ECO:0007669"/>
    <property type="project" value="UniProtKB-ARBA"/>
</dbReference>
<dbReference type="InterPro" id="IPR020845">
    <property type="entry name" value="AMP-binding_CS"/>
</dbReference>
<dbReference type="KEGG" id="bcj:BCAL1159"/>
<dbReference type="InterPro" id="IPR050237">
    <property type="entry name" value="ATP-dep_AMP-bd_enzyme"/>
</dbReference>
<dbReference type="SUPFAM" id="SSF56801">
    <property type="entry name" value="Acetyl-CoA synthetase-like"/>
    <property type="match status" value="1"/>
</dbReference>
<dbReference type="InterPro" id="IPR000873">
    <property type="entry name" value="AMP-dep_synth/lig_dom"/>
</dbReference>
<evidence type="ECO:0000259" key="2">
    <source>
        <dbReference type="Pfam" id="PF13193"/>
    </source>
</evidence>
<evidence type="ECO:0000313" key="4">
    <source>
        <dbReference type="Proteomes" id="UP000001035"/>
    </source>
</evidence>
<reference evidence="3 4" key="1">
    <citation type="journal article" date="2009" name="J. Bacteriol.">
        <title>The genome of Burkholderia cenocepacia J2315, an epidemic pathogen of cystic fibrosis patients.</title>
        <authorList>
            <person name="Holden M.T."/>
            <person name="Seth-Smith H.M."/>
            <person name="Crossman L.C."/>
            <person name="Sebaihia M."/>
            <person name="Bentley S.D."/>
            <person name="Cerdeno-Tarraga A.M."/>
            <person name="Thomson N.R."/>
            <person name="Bason N."/>
            <person name="Quail M.A."/>
            <person name="Sharp S."/>
            <person name="Cherevach I."/>
            <person name="Churcher C."/>
            <person name="Goodhead I."/>
            <person name="Hauser H."/>
            <person name="Holroyd N."/>
            <person name="Mungall K."/>
            <person name="Scott P."/>
            <person name="Walker D."/>
            <person name="White B."/>
            <person name="Rose H."/>
            <person name="Iversen P."/>
            <person name="Mil-Homens D."/>
            <person name="Rocha E.P."/>
            <person name="Fialho A.M."/>
            <person name="Baldwin A."/>
            <person name="Dowson C."/>
            <person name="Barrell B.G."/>
            <person name="Govan J.R."/>
            <person name="Vandamme P."/>
            <person name="Hart C.A."/>
            <person name="Mahenthiralingam E."/>
            <person name="Parkhill J."/>
        </authorList>
    </citation>
    <scope>NUCLEOTIDE SEQUENCE [LARGE SCALE GENOMIC DNA]</scope>
    <source>
        <strain evidence="4">ATCC BAA-245 / DSM 16553 / LMG 16656 / NCTC 13227 / J2315 / CF5610</strain>
    </source>
</reference>
<dbReference type="InterPro" id="IPR025110">
    <property type="entry name" value="AMP-bd_C"/>
</dbReference>
<dbReference type="Proteomes" id="UP000001035">
    <property type="component" value="Chromosome 1"/>
</dbReference>
<evidence type="ECO:0000313" key="3">
    <source>
        <dbReference type="EMBL" id="CAR51459.1"/>
    </source>
</evidence>
<dbReference type="eggNOG" id="COG1021">
    <property type="taxonomic scope" value="Bacteria"/>
</dbReference>
<dbReference type="AlphaFoldDB" id="B4EDN9"/>